<evidence type="ECO:0000313" key="2">
    <source>
        <dbReference type="Proteomes" id="UP000308600"/>
    </source>
</evidence>
<name>A0ACD3AT66_9AGAR</name>
<dbReference type="Proteomes" id="UP000308600">
    <property type="component" value="Unassembled WGS sequence"/>
</dbReference>
<organism evidence="1 2">
    <name type="scientific">Pluteus cervinus</name>
    <dbReference type="NCBI Taxonomy" id="181527"/>
    <lineage>
        <taxon>Eukaryota</taxon>
        <taxon>Fungi</taxon>
        <taxon>Dikarya</taxon>
        <taxon>Basidiomycota</taxon>
        <taxon>Agaricomycotina</taxon>
        <taxon>Agaricomycetes</taxon>
        <taxon>Agaricomycetidae</taxon>
        <taxon>Agaricales</taxon>
        <taxon>Pluteineae</taxon>
        <taxon>Pluteaceae</taxon>
        <taxon>Pluteus</taxon>
    </lineage>
</organism>
<proteinExistence type="predicted"/>
<dbReference type="EMBL" id="ML208345">
    <property type="protein sequence ID" value="TFK68756.1"/>
    <property type="molecule type" value="Genomic_DNA"/>
</dbReference>
<keyword evidence="2" id="KW-1185">Reference proteome</keyword>
<protein>
    <submittedName>
        <fullName evidence="1">Uncharacterized protein</fullName>
    </submittedName>
</protein>
<gene>
    <name evidence="1" type="ORF">BDN72DRAFT_654568</name>
</gene>
<sequence>MIGETTYCVQWPSNSPPGSDAPPLFPKSNGILVFDIIYLDGEKARDYIVTSNTALLEFVSGFRPTVDNPSGTSPDFGPPTFKVDEWPNCTFSCHPKSAFNPVAYCGMRMVLGTESRFVTEGSGVREGPTRYRIMDFCWREQTRSDAHQATEAHRIRGILPDDFSAHLDFPTPRVIEFLGPGLPRSVYLYLTDDCVLFDVKVSSAFFYLLSVWTDESGTRRVLAFLFTFKKNLSVVIIWIGKRRKDSHI</sequence>
<evidence type="ECO:0000313" key="1">
    <source>
        <dbReference type="EMBL" id="TFK68756.1"/>
    </source>
</evidence>
<reference evidence="1 2" key="1">
    <citation type="journal article" date="2019" name="Nat. Ecol. Evol.">
        <title>Megaphylogeny resolves global patterns of mushroom evolution.</title>
        <authorList>
            <person name="Varga T."/>
            <person name="Krizsan K."/>
            <person name="Foldi C."/>
            <person name="Dima B."/>
            <person name="Sanchez-Garcia M."/>
            <person name="Sanchez-Ramirez S."/>
            <person name="Szollosi G.J."/>
            <person name="Szarkandi J.G."/>
            <person name="Papp V."/>
            <person name="Albert L."/>
            <person name="Andreopoulos W."/>
            <person name="Angelini C."/>
            <person name="Antonin V."/>
            <person name="Barry K.W."/>
            <person name="Bougher N.L."/>
            <person name="Buchanan P."/>
            <person name="Buyck B."/>
            <person name="Bense V."/>
            <person name="Catcheside P."/>
            <person name="Chovatia M."/>
            <person name="Cooper J."/>
            <person name="Damon W."/>
            <person name="Desjardin D."/>
            <person name="Finy P."/>
            <person name="Geml J."/>
            <person name="Haridas S."/>
            <person name="Hughes K."/>
            <person name="Justo A."/>
            <person name="Karasinski D."/>
            <person name="Kautmanova I."/>
            <person name="Kiss B."/>
            <person name="Kocsube S."/>
            <person name="Kotiranta H."/>
            <person name="LaButti K.M."/>
            <person name="Lechner B.E."/>
            <person name="Liimatainen K."/>
            <person name="Lipzen A."/>
            <person name="Lukacs Z."/>
            <person name="Mihaltcheva S."/>
            <person name="Morgado L.N."/>
            <person name="Niskanen T."/>
            <person name="Noordeloos M.E."/>
            <person name="Ohm R.A."/>
            <person name="Ortiz-Santana B."/>
            <person name="Ovrebo C."/>
            <person name="Racz N."/>
            <person name="Riley R."/>
            <person name="Savchenko A."/>
            <person name="Shiryaev A."/>
            <person name="Soop K."/>
            <person name="Spirin V."/>
            <person name="Szebenyi C."/>
            <person name="Tomsovsky M."/>
            <person name="Tulloss R.E."/>
            <person name="Uehling J."/>
            <person name="Grigoriev I.V."/>
            <person name="Vagvolgyi C."/>
            <person name="Papp T."/>
            <person name="Martin F.M."/>
            <person name="Miettinen O."/>
            <person name="Hibbett D.S."/>
            <person name="Nagy L.G."/>
        </authorList>
    </citation>
    <scope>NUCLEOTIDE SEQUENCE [LARGE SCALE GENOMIC DNA]</scope>
    <source>
        <strain evidence="1 2">NL-1719</strain>
    </source>
</reference>
<accession>A0ACD3AT66</accession>